<feature type="signal peptide" evidence="12">
    <location>
        <begin position="1"/>
        <end position="19"/>
    </location>
</feature>
<protein>
    <recommendedName>
        <fullName evidence="11">Phosphotransferase</fullName>
        <ecNumber evidence="11">2.7.1.-</ecNumber>
    </recommendedName>
</protein>
<dbReference type="Proteomes" id="UP000006727">
    <property type="component" value="Chromosome 10"/>
</dbReference>
<evidence type="ECO:0000256" key="10">
    <source>
        <dbReference type="ARBA" id="ARBA00047905"/>
    </source>
</evidence>
<dbReference type="InterPro" id="IPR022673">
    <property type="entry name" value="Hexokinase_C"/>
</dbReference>
<dbReference type="GO" id="GO:0006006">
    <property type="term" value="P:glucose metabolic process"/>
    <property type="evidence" value="ECO:0000318"/>
    <property type="project" value="GO_Central"/>
</dbReference>
<dbReference type="Pfam" id="PF03727">
    <property type="entry name" value="Hexokinase_2"/>
    <property type="match status" value="1"/>
</dbReference>
<keyword evidence="5 11" id="KW-0547">Nucleotide-binding</keyword>
<reference evidence="15 17" key="2">
    <citation type="journal article" date="2018" name="Plant J.">
        <title>The Physcomitrella patens chromosome-scale assembly reveals moss genome structure and evolution.</title>
        <authorList>
            <person name="Lang D."/>
            <person name="Ullrich K.K."/>
            <person name="Murat F."/>
            <person name="Fuchs J."/>
            <person name="Jenkins J."/>
            <person name="Haas F.B."/>
            <person name="Piednoel M."/>
            <person name="Gundlach H."/>
            <person name="Van Bel M."/>
            <person name="Meyberg R."/>
            <person name="Vives C."/>
            <person name="Morata J."/>
            <person name="Symeonidi A."/>
            <person name="Hiss M."/>
            <person name="Muchero W."/>
            <person name="Kamisugi Y."/>
            <person name="Saleh O."/>
            <person name="Blanc G."/>
            <person name="Decker E.L."/>
            <person name="van Gessel N."/>
            <person name="Grimwood J."/>
            <person name="Hayes R.D."/>
            <person name="Graham S.W."/>
            <person name="Gunter L.E."/>
            <person name="McDaniel S.F."/>
            <person name="Hoernstein S.N.W."/>
            <person name="Larsson A."/>
            <person name="Li F.W."/>
            <person name="Perroud P.F."/>
            <person name="Phillips J."/>
            <person name="Ranjan P."/>
            <person name="Rokshar D.S."/>
            <person name="Rothfels C.J."/>
            <person name="Schneider L."/>
            <person name="Shu S."/>
            <person name="Stevenson D.W."/>
            <person name="Thummler F."/>
            <person name="Tillich M."/>
            <person name="Villarreal Aguilar J.C."/>
            <person name="Widiez T."/>
            <person name="Wong G.K."/>
            <person name="Wymore A."/>
            <person name="Zhang Y."/>
            <person name="Zimmer A.D."/>
            <person name="Quatrano R.S."/>
            <person name="Mayer K.F.X."/>
            <person name="Goodstein D."/>
            <person name="Casacuberta J.M."/>
            <person name="Vandepoele K."/>
            <person name="Reski R."/>
            <person name="Cuming A.C."/>
            <person name="Tuskan G.A."/>
            <person name="Maumus F."/>
            <person name="Salse J."/>
            <person name="Schmutz J."/>
            <person name="Rensing S.A."/>
        </authorList>
    </citation>
    <scope>NUCLEOTIDE SEQUENCE [LARGE SCALE GENOMIC DNA]</scope>
    <source>
        <strain evidence="16 17">cv. Gransden 2004</strain>
    </source>
</reference>
<comment type="pathway">
    <text evidence="2">Carbohydrate metabolism; hexose metabolism.</text>
</comment>
<evidence type="ECO:0000313" key="16">
    <source>
        <dbReference type="EnsemblPlants" id="Pp3c10_8650V3.1"/>
    </source>
</evidence>
<dbReference type="GO" id="GO:0004340">
    <property type="term" value="F:glucokinase activity"/>
    <property type="evidence" value="ECO:0000318"/>
    <property type="project" value="GO_Central"/>
</dbReference>
<dbReference type="AlphaFoldDB" id="A9S9F8"/>
<keyword evidence="17" id="KW-1185">Reference proteome</keyword>
<dbReference type="KEGG" id="ppp:112287299"/>
<evidence type="ECO:0000313" key="15">
    <source>
        <dbReference type="EMBL" id="PNR46502.1"/>
    </source>
</evidence>
<evidence type="ECO:0000256" key="7">
    <source>
        <dbReference type="ARBA" id="ARBA00022840"/>
    </source>
</evidence>
<dbReference type="UniPathway" id="UPA00242"/>
<comment type="pathway">
    <text evidence="1">Carbohydrate degradation; glycolysis; D-glyceraldehyde 3-phosphate and glycerone phosphate from D-glucose: step 1/4.</text>
</comment>
<dbReference type="HOGENOM" id="CLU_014393_5_1_1"/>
<dbReference type="GO" id="GO:0051156">
    <property type="term" value="P:glucose 6-phosphate metabolic process"/>
    <property type="evidence" value="ECO:0000318"/>
    <property type="project" value="GO_Central"/>
</dbReference>
<sequence length="522" mass="57015">MRAMAIGSVLGCVGLQFSAVPTFHGSGVASPKMRTQCRAWRRTMSMSVQQPSKRVQRAETLLHDFRRSSATPLPLLHLVADALVHEMYAGLVSEGGSDQLKMLPTYVEELPSGSEKGLFYAVDLGGTNFRVLRVQLGGHTGEILSQEFKEVAIPPELMVGTGKDLFDFIAGTLASFVDTEDESLKAHFAQSGKVRESGFAFSFPVRQTSVKSGIVIHWTKGFKVDDAVGKDIVKQFQDAISRSGHQIAISALVNDTVGTLAGGRFNFEEETMIGCIIGTGTNACYVERADSVQKWADPLPKSGQMVINMEWGNFHSPFLPRTFADDIVDKDSVNPGDQWFEKMISGMYLGEIVRLVLARMAEEAQLFGGSPPAKLLEKLSLGTPHVSKMHADASPDLQVVAEVLEDVYGIETTTLEERKIVREVCDILGKRGGRLAAAGLYGILKKIGRTERSQNGFQQKKKTVIAMDGGLFEHHEPYRAYMEEALHELMGSEALYEVSLRLQNDGSGVGAALLAASHSQFK</sequence>
<feature type="domain" description="Hexokinase C-terminal" evidence="14">
    <location>
        <begin position="272"/>
        <end position="516"/>
    </location>
</feature>
<comment type="catalytic activity">
    <reaction evidence="10">
        <text>D-fructose + ATP = D-fructose 6-phosphate + ADP + H(+)</text>
        <dbReference type="Rhea" id="RHEA:16125"/>
        <dbReference type="ChEBI" id="CHEBI:15378"/>
        <dbReference type="ChEBI" id="CHEBI:30616"/>
        <dbReference type="ChEBI" id="CHEBI:37721"/>
        <dbReference type="ChEBI" id="CHEBI:61527"/>
        <dbReference type="ChEBI" id="CHEBI:456216"/>
        <dbReference type="EC" id="2.7.1.1"/>
    </reaction>
    <physiologicalReaction direction="left-to-right" evidence="10">
        <dbReference type="Rhea" id="RHEA:16126"/>
    </physiologicalReaction>
</comment>
<dbReference type="SUPFAM" id="SSF53067">
    <property type="entry name" value="Actin-like ATPase domain"/>
    <property type="match status" value="2"/>
</dbReference>
<dbReference type="CDD" id="cd24020">
    <property type="entry name" value="ASKHA_NBD_HK_plant"/>
    <property type="match status" value="1"/>
</dbReference>
<dbReference type="InterPro" id="IPR001312">
    <property type="entry name" value="Hexokinase"/>
</dbReference>
<dbReference type="FunFam" id="3.40.367.20:FF:000003">
    <property type="entry name" value="Phosphotransferase"/>
    <property type="match status" value="1"/>
</dbReference>
<reference evidence="16" key="3">
    <citation type="submission" date="2020-12" db="UniProtKB">
        <authorList>
            <consortium name="EnsemblPlants"/>
        </authorList>
    </citation>
    <scope>IDENTIFICATION</scope>
</reference>
<feature type="chain" id="PRO_5014297844" description="Phosphotransferase" evidence="12">
    <location>
        <begin position="20"/>
        <end position="522"/>
    </location>
</feature>
<dbReference type="Gramene" id="Pp3c10_8650V3.1">
    <property type="protein sequence ID" value="Pp3c10_8650V3.1"/>
    <property type="gene ID" value="Pp3c10_8650"/>
</dbReference>
<proteinExistence type="inferred from homology"/>
<evidence type="ECO:0000256" key="5">
    <source>
        <dbReference type="ARBA" id="ARBA00022741"/>
    </source>
</evidence>
<dbReference type="GO" id="GO:0005524">
    <property type="term" value="F:ATP binding"/>
    <property type="evidence" value="ECO:0007669"/>
    <property type="project" value="UniProtKB-UniRule"/>
</dbReference>
<name>A9S9F8_PHYPA</name>
<evidence type="ECO:0000256" key="12">
    <source>
        <dbReference type="SAM" id="SignalP"/>
    </source>
</evidence>
<keyword evidence="12" id="KW-0732">Signal</keyword>
<dbReference type="FunFam" id="3.30.420.40:FF:000034">
    <property type="entry name" value="Phosphotransferase"/>
    <property type="match status" value="1"/>
</dbReference>
<dbReference type="EnsemblPlants" id="Pp3c10_8650V3.1">
    <property type="protein sequence ID" value="Pp3c10_8650V3.1"/>
    <property type="gene ID" value="Pp3c10_8650"/>
</dbReference>
<keyword evidence="8 11" id="KW-0324">Glycolysis</keyword>
<keyword evidence="4 11" id="KW-0808">Transferase</keyword>
<reference evidence="15 17" key="1">
    <citation type="journal article" date="2008" name="Science">
        <title>The Physcomitrella genome reveals evolutionary insights into the conquest of land by plants.</title>
        <authorList>
            <person name="Rensing S."/>
            <person name="Lang D."/>
            <person name="Zimmer A."/>
            <person name="Terry A."/>
            <person name="Salamov A."/>
            <person name="Shapiro H."/>
            <person name="Nishiyama T."/>
            <person name="Perroud P.-F."/>
            <person name="Lindquist E."/>
            <person name="Kamisugi Y."/>
            <person name="Tanahashi T."/>
            <person name="Sakakibara K."/>
            <person name="Fujita T."/>
            <person name="Oishi K."/>
            <person name="Shin-I T."/>
            <person name="Kuroki Y."/>
            <person name="Toyoda A."/>
            <person name="Suzuki Y."/>
            <person name="Hashimoto A."/>
            <person name="Yamaguchi K."/>
            <person name="Sugano A."/>
            <person name="Kohara Y."/>
            <person name="Fujiyama A."/>
            <person name="Anterola A."/>
            <person name="Aoki S."/>
            <person name="Ashton N."/>
            <person name="Barbazuk W.B."/>
            <person name="Barker E."/>
            <person name="Bennetzen J."/>
            <person name="Bezanilla M."/>
            <person name="Blankenship R."/>
            <person name="Cho S.H."/>
            <person name="Dutcher S."/>
            <person name="Estelle M."/>
            <person name="Fawcett J.A."/>
            <person name="Gundlach H."/>
            <person name="Hanada K."/>
            <person name="Heyl A."/>
            <person name="Hicks K.A."/>
            <person name="Hugh J."/>
            <person name="Lohr M."/>
            <person name="Mayer K."/>
            <person name="Melkozernov A."/>
            <person name="Murata T."/>
            <person name="Nelson D."/>
            <person name="Pils B."/>
            <person name="Prigge M."/>
            <person name="Reiss B."/>
            <person name="Renner T."/>
            <person name="Rombauts S."/>
            <person name="Rushton P."/>
            <person name="Sanderfoot A."/>
            <person name="Schween G."/>
            <person name="Shiu S.-H."/>
            <person name="Stueber K."/>
            <person name="Theodoulou F.L."/>
            <person name="Tu H."/>
            <person name="Van de Peer Y."/>
            <person name="Verrier P.J."/>
            <person name="Waters E."/>
            <person name="Wood A."/>
            <person name="Yang L."/>
            <person name="Cove D."/>
            <person name="Cuming A."/>
            <person name="Hasebe M."/>
            <person name="Lucas S."/>
            <person name="Mishler D.B."/>
            <person name="Reski R."/>
            <person name="Grigoriev I."/>
            <person name="Quatrano R.S."/>
            <person name="Boore J.L."/>
        </authorList>
    </citation>
    <scope>NUCLEOTIDE SEQUENCE [LARGE SCALE GENOMIC DNA]</scope>
    <source>
        <strain evidence="16 17">cv. Gransden 2004</strain>
    </source>
</reference>
<dbReference type="PROSITE" id="PS51748">
    <property type="entry name" value="HEXOKINASE_2"/>
    <property type="match status" value="1"/>
</dbReference>
<dbReference type="Gene3D" id="3.30.420.40">
    <property type="match status" value="1"/>
</dbReference>
<organism evidence="15">
    <name type="scientific">Physcomitrium patens</name>
    <name type="common">Spreading-leaved earth moss</name>
    <name type="synonym">Physcomitrella patens</name>
    <dbReference type="NCBI Taxonomy" id="3218"/>
    <lineage>
        <taxon>Eukaryota</taxon>
        <taxon>Viridiplantae</taxon>
        <taxon>Streptophyta</taxon>
        <taxon>Embryophyta</taxon>
        <taxon>Bryophyta</taxon>
        <taxon>Bryophytina</taxon>
        <taxon>Bryopsida</taxon>
        <taxon>Funariidae</taxon>
        <taxon>Funariales</taxon>
        <taxon>Funariaceae</taxon>
        <taxon>Physcomitrium</taxon>
    </lineage>
</organism>
<dbReference type="GO" id="GO:0005536">
    <property type="term" value="F:D-glucose binding"/>
    <property type="evidence" value="ECO:0007669"/>
    <property type="project" value="InterPro"/>
</dbReference>
<accession>A9S9F8</accession>
<gene>
    <name evidence="16" type="primary">LOC112287299</name>
    <name evidence="15" type="ORF">PHYPA_013621</name>
</gene>
<evidence type="ECO:0000256" key="9">
    <source>
        <dbReference type="ARBA" id="ARBA00044613"/>
    </source>
</evidence>
<dbReference type="EC" id="2.7.1.-" evidence="11"/>
<dbReference type="BRENDA" id="2.7.1.1">
    <property type="organism ID" value="4802"/>
</dbReference>
<dbReference type="STRING" id="3218.A9S9F8"/>
<evidence type="ECO:0000256" key="4">
    <source>
        <dbReference type="ARBA" id="ARBA00022679"/>
    </source>
</evidence>
<dbReference type="UniPathway" id="UPA00109">
    <property type="reaction ID" value="UER00180"/>
</dbReference>
<evidence type="ECO:0000256" key="2">
    <source>
        <dbReference type="ARBA" id="ARBA00005028"/>
    </source>
</evidence>
<dbReference type="RefSeq" id="XP_073392798.1">
    <property type="nucleotide sequence ID" value="XM_073536697.1"/>
</dbReference>
<dbReference type="GO" id="GO:0005829">
    <property type="term" value="C:cytosol"/>
    <property type="evidence" value="ECO:0000318"/>
    <property type="project" value="GO_Central"/>
</dbReference>
<evidence type="ECO:0000256" key="3">
    <source>
        <dbReference type="ARBA" id="ARBA00009225"/>
    </source>
</evidence>
<evidence type="ECO:0000256" key="6">
    <source>
        <dbReference type="ARBA" id="ARBA00022777"/>
    </source>
</evidence>
<dbReference type="RefSeq" id="XP_024385952.1">
    <property type="nucleotide sequence ID" value="XM_024530184.2"/>
</dbReference>
<dbReference type="Gene3D" id="3.40.367.20">
    <property type="match status" value="1"/>
</dbReference>
<dbReference type="GO" id="GO:0008865">
    <property type="term" value="F:fructokinase activity"/>
    <property type="evidence" value="ECO:0000318"/>
    <property type="project" value="GO_Central"/>
</dbReference>
<dbReference type="GO" id="GO:0005739">
    <property type="term" value="C:mitochondrion"/>
    <property type="evidence" value="ECO:0000318"/>
    <property type="project" value="GO_Central"/>
</dbReference>
<feature type="domain" description="Hexokinase N-terminal" evidence="13">
    <location>
        <begin position="63"/>
        <end position="263"/>
    </location>
</feature>
<keyword evidence="6 11" id="KW-0418">Kinase</keyword>
<dbReference type="InterPro" id="IPR022672">
    <property type="entry name" value="Hexokinase_N"/>
</dbReference>
<dbReference type="PANTHER" id="PTHR19443">
    <property type="entry name" value="HEXOKINASE"/>
    <property type="match status" value="1"/>
</dbReference>
<evidence type="ECO:0000259" key="13">
    <source>
        <dbReference type="Pfam" id="PF00349"/>
    </source>
</evidence>
<dbReference type="PANTHER" id="PTHR19443:SF16">
    <property type="entry name" value="HEXOKINASE TYPE 1-RELATED"/>
    <property type="match status" value="1"/>
</dbReference>
<dbReference type="GO" id="GO:0006096">
    <property type="term" value="P:glycolytic process"/>
    <property type="evidence" value="ECO:0000318"/>
    <property type="project" value="GO_Central"/>
</dbReference>
<evidence type="ECO:0000313" key="17">
    <source>
        <dbReference type="Proteomes" id="UP000006727"/>
    </source>
</evidence>
<dbReference type="PRINTS" id="PR00475">
    <property type="entry name" value="HEXOKINASE"/>
</dbReference>
<dbReference type="InterPro" id="IPR043129">
    <property type="entry name" value="ATPase_NBD"/>
</dbReference>
<evidence type="ECO:0000256" key="11">
    <source>
        <dbReference type="RuleBase" id="RU362007"/>
    </source>
</evidence>
<comment type="similarity">
    <text evidence="3 11">Belongs to the hexokinase family.</text>
</comment>
<evidence type="ECO:0000259" key="14">
    <source>
        <dbReference type="Pfam" id="PF03727"/>
    </source>
</evidence>
<dbReference type="OrthoDB" id="419537at2759"/>
<dbReference type="eggNOG" id="KOG1369">
    <property type="taxonomic scope" value="Eukaryota"/>
</dbReference>
<dbReference type="GO" id="GO:0001678">
    <property type="term" value="P:intracellular glucose homeostasis"/>
    <property type="evidence" value="ECO:0000318"/>
    <property type="project" value="GO_Central"/>
</dbReference>
<dbReference type="PaxDb" id="3218-PP1S58_165V6.1"/>
<dbReference type="EMBL" id="ABEU02000010">
    <property type="protein sequence ID" value="PNR46502.1"/>
    <property type="molecule type" value="Genomic_DNA"/>
</dbReference>
<evidence type="ECO:0000256" key="1">
    <source>
        <dbReference type="ARBA" id="ARBA00004888"/>
    </source>
</evidence>
<comment type="catalytic activity">
    <reaction evidence="9">
        <text>a D-hexose + ATP = a D-hexose 6-phosphate + ADP + H(+)</text>
        <dbReference type="Rhea" id="RHEA:22740"/>
        <dbReference type="ChEBI" id="CHEBI:4194"/>
        <dbReference type="ChEBI" id="CHEBI:15378"/>
        <dbReference type="ChEBI" id="CHEBI:30616"/>
        <dbReference type="ChEBI" id="CHEBI:229467"/>
        <dbReference type="ChEBI" id="CHEBI:456216"/>
        <dbReference type="EC" id="2.7.1.1"/>
    </reaction>
    <physiologicalReaction direction="left-to-right" evidence="9">
        <dbReference type="Rhea" id="RHEA:22741"/>
    </physiologicalReaction>
</comment>
<evidence type="ECO:0000256" key="8">
    <source>
        <dbReference type="ARBA" id="ARBA00023152"/>
    </source>
</evidence>
<dbReference type="Pfam" id="PF00349">
    <property type="entry name" value="Hexokinase_1"/>
    <property type="match status" value="1"/>
</dbReference>
<keyword evidence="7 11" id="KW-0067">ATP-binding</keyword>
<dbReference type="GeneID" id="112287299"/>